<gene>
    <name evidence="2" type="ORF">JF922_25830</name>
</gene>
<feature type="transmembrane region" description="Helical" evidence="1">
    <location>
        <begin position="128"/>
        <end position="148"/>
    </location>
</feature>
<protein>
    <recommendedName>
        <fullName evidence="4">DUF1700 domain-containing protein</fullName>
    </recommendedName>
</protein>
<keyword evidence="1" id="KW-0812">Transmembrane</keyword>
<accession>A0A934K6T4</accession>
<feature type="transmembrane region" description="Helical" evidence="1">
    <location>
        <begin position="88"/>
        <end position="116"/>
    </location>
</feature>
<feature type="transmembrane region" description="Helical" evidence="1">
    <location>
        <begin position="184"/>
        <end position="205"/>
    </location>
</feature>
<dbReference type="Proteomes" id="UP000612893">
    <property type="component" value="Unassembled WGS sequence"/>
</dbReference>
<keyword evidence="3" id="KW-1185">Reference proteome</keyword>
<evidence type="ECO:0008006" key="4">
    <source>
        <dbReference type="Google" id="ProtNLM"/>
    </source>
</evidence>
<evidence type="ECO:0000256" key="1">
    <source>
        <dbReference type="SAM" id="Phobius"/>
    </source>
</evidence>
<comment type="caution">
    <text evidence="2">The sequence shown here is derived from an EMBL/GenBank/DDBJ whole genome shotgun (WGS) entry which is preliminary data.</text>
</comment>
<name>A0A934K6T4_9BACT</name>
<proteinExistence type="predicted"/>
<dbReference type="AlphaFoldDB" id="A0A934K6T4"/>
<dbReference type="EMBL" id="JAEKNR010000246">
    <property type="protein sequence ID" value="MBJ7601482.1"/>
    <property type="molecule type" value="Genomic_DNA"/>
</dbReference>
<reference evidence="2" key="1">
    <citation type="submission" date="2020-10" db="EMBL/GenBank/DDBJ databases">
        <title>Ca. Dormibacterota MAGs.</title>
        <authorList>
            <person name="Montgomery K."/>
        </authorList>
    </citation>
    <scope>NUCLEOTIDE SEQUENCE [LARGE SCALE GENOMIC DNA]</scope>
    <source>
        <strain evidence="2">SC8812_S17_10</strain>
    </source>
</reference>
<keyword evidence="1" id="KW-0472">Membrane</keyword>
<sequence length="330" mass="35127">MTAPHAAQIISGYMARLQDALSTLPRGRRDEILAEIEEHIASARAELRMDTDADVLEILDRVGDPAEIAEEARHRFGVPERGPGPLEIAALLLIGFSGLIYPIPPVGWVLGVLLLWFSPCWTQREKRLGAYLPLVTALAAGLLASLIGPFIHDAIVPMLVAAIFVPMTSAAYLALRLGRRLPPLAWAGLALVATFLILSPLLVILPTRTYAFLGPDGPPMGTSHGLPATHCGGFYGTTEYGFGIAGRAETSLGLCIESGRVRRTWGPDCYANAGPVARIEVTPCTIETLDDGSLMIVSQSKATATTSASMQSYGTRWVVTPDGTVHGPPG</sequence>
<dbReference type="RefSeq" id="WP_338205732.1">
    <property type="nucleotide sequence ID" value="NZ_JAEKNR010000246.1"/>
</dbReference>
<keyword evidence="1" id="KW-1133">Transmembrane helix</keyword>
<feature type="transmembrane region" description="Helical" evidence="1">
    <location>
        <begin position="154"/>
        <end position="175"/>
    </location>
</feature>
<evidence type="ECO:0000313" key="2">
    <source>
        <dbReference type="EMBL" id="MBJ7601482.1"/>
    </source>
</evidence>
<evidence type="ECO:0000313" key="3">
    <source>
        <dbReference type="Proteomes" id="UP000612893"/>
    </source>
</evidence>
<organism evidence="2 3">
    <name type="scientific">Candidatus Nephthysia bennettiae</name>
    <dbReference type="NCBI Taxonomy" id="3127016"/>
    <lineage>
        <taxon>Bacteria</taxon>
        <taxon>Bacillati</taxon>
        <taxon>Candidatus Dormiibacterota</taxon>
        <taxon>Candidatus Dormibacteria</taxon>
        <taxon>Candidatus Dormibacterales</taxon>
        <taxon>Candidatus Dormibacteraceae</taxon>
        <taxon>Candidatus Nephthysia</taxon>
    </lineage>
</organism>
<dbReference type="Pfam" id="PF22564">
    <property type="entry name" value="HAAS"/>
    <property type="match status" value="1"/>
</dbReference>